<feature type="compositionally biased region" description="Basic and acidic residues" evidence="1">
    <location>
        <begin position="153"/>
        <end position="162"/>
    </location>
</feature>
<feature type="region of interest" description="Disordered" evidence="1">
    <location>
        <begin position="111"/>
        <end position="168"/>
    </location>
</feature>
<evidence type="ECO:0000313" key="2">
    <source>
        <dbReference type="EMBL" id="ATC62801.1"/>
    </source>
</evidence>
<keyword evidence="3" id="KW-1185">Reference proteome</keyword>
<dbReference type="Proteomes" id="UP000217265">
    <property type="component" value="Chromosome"/>
</dbReference>
<reference evidence="2 3" key="1">
    <citation type="submission" date="2017-09" db="EMBL/GenBank/DDBJ databases">
        <title>Complete genome sequence of Verrucomicrobial strain HZ-65, isolated from freshwater.</title>
        <authorList>
            <person name="Choi A."/>
        </authorList>
    </citation>
    <scope>NUCLEOTIDE SEQUENCE [LARGE SCALE GENOMIC DNA]</scope>
    <source>
        <strain evidence="2 3">HZ-65</strain>
    </source>
</reference>
<proteinExistence type="predicted"/>
<dbReference type="KEGG" id="vbh:CMV30_01810"/>
<feature type="compositionally biased region" description="Pro residues" evidence="1">
    <location>
        <begin position="111"/>
        <end position="120"/>
    </location>
</feature>
<sequence length="168" mass="17887">MTAVSAIPFAQIDAPRIELARLCRQICLNIETSAPADHHALDRDLAEALATVRAAHGPDSIHENDLLDLYRAEQLRVTDAALLAELLAPKLAAFLRNHGLSSSPFPGFTPPSAAPFPAPQSAPARSPLSASSPLPAAPAGPLGIADLLDGMLEQDRRDERTRRPGARR</sequence>
<accession>A0A290QEN0</accession>
<evidence type="ECO:0000313" key="3">
    <source>
        <dbReference type="Proteomes" id="UP000217265"/>
    </source>
</evidence>
<feature type="compositionally biased region" description="Low complexity" evidence="1">
    <location>
        <begin position="121"/>
        <end position="143"/>
    </location>
</feature>
<dbReference type="RefSeq" id="WP_096054436.1">
    <property type="nucleotide sequence ID" value="NZ_CP023344.1"/>
</dbReference>
<evidence type="ECO:0000256" key="1">
    <source>
        <dbReference type="SAM" id="MobiDB-lite"/>
    </source>
</evidence>
<dbReference type="EMBL" id="CP023344">
    <property type="protein sequence ID" value="ATC62801.1"/>
    <property type="molecule type" value="Genomic_DNA"/>
</dbReference>
<organism evidence="2 3">
    <name type="scientific">Nibricoccus aquaticus</name>
    <dbReference type="NCBI Taxonomy" id="2576891"/>
    <lineage>
        <taxon>Bacteria</taxon>
        <taxon>Pseudomonadati</taxon>
        <taxon>Verrucomicrobiota</taxon>
        <taxon>Opitutia</taxon>
        <taxon>Opitutales</taxon>
        <taxon>Opitutaceae</taxon>
        <taxon>Nibricoccus</taxon>
    </lineage>
</organism>
<gene>
    <name evidence="2" type="ORF">CMV30_01810</name>
</gene>
<name>A0A290QEN0_9BACT</name>
<dbReference type="AlphaFoldDB" id="A0A290QEN0"/>
<protein>
    <submittedName>
        <fullName evidence="2">Uncharacterized protein</fullName>
    </submittedName>
</protein>